<proteinExistence type="predicted"/>
<feature type="region of interest" description="Disordered" evidence="1">
    <location>
        <begin position="1"/>
        <end position="28"/>
    </location>
</feature>
<evidence type="ECO:0000313" key="2">
    <source>
        <dbReference type="EMBL" id="MED6147232.1"/>
    </source>
</evidence>
<reference evidence="2 3" key="1">
    <citation type="journal article" date="2023" name="Plants (Basel)">
        <title>Bridging the Gap: Combining Genomics and Transcriptomics Approaches to Understand Stylosanthes scabra, an Orphan Legume from the Brazilian Caatinga.</title>
        <authorList>
            <person name="Ferreira-Neto J.R.C."/>
            <person name="da Silva M.D."/>
            <person name="Binneck E."/>
            <person name="de Melo N.F."/>
            <person name="da Silva R.H."/>
            <person name="de Melo A.L.T.M."/>
            <person name="Pandolfi V."/>
            <person name="Bustamante F.O."/>
            <person name="Brasileiro-Vidal A.C."/>
            <person name="Benko-Iseppon A.M."/>
        </authorList>
    </citation>
    <scope>NUCLEOTIDE SEQUENCE [LARGE SCALE GENOMIC DNA]</scope>
    <source>
        <tissue evidence="2">Leaves</tissue>
    </source>
</reference>
<name>A0ABU6TEW9_9FABA</name>
<accession>A0ABU6TEW9</accession>
<evidence type="ECO:0000256" key="1">
    <source>
        <dbReference type="SAM" id="MobiDB-lite"/>
    </source>
</evidence>
<sequence length="113" mass="12683">MGYAEEESRNPLYSQLPPPVPQGCSTALPPNQCRRVSTRHTLSTNVVPFPCVTASSNQSRTLPQRRPPFAQCRDPIMWNWVLIFQGSAVPIPHSIGFTVPRRNPTALLPHPKW</sequence>
<dbReference type="EMBL" id="JASCZI010090859">
    <property type="protein sequence ID" value="MED6147232.1"/>
    <property type="molecule type" value="Genomic_DNA"/>
</dbReference>
<evidence type="ECO:0000313" key="3">
    <source>
        <dbReference type="Proteomes" id="UP001341840"/>
    </source>
</evidence>
<organism evidence="2 3">
    <name type="scientific">Stylosanthes scabra</name>
    <dbReference type="NCBI Taxonomy" id="79078"/>
    <lineage>
        <taxon>Eukaryota</taxon>
        <taxon>Viridiplantae</taxon>
        <taxon>Streptophyta</taxon>
        <taxon>Embryophyta</taxon>
        <taxon>Tracheophyta</taxon>
        <taxon>Spermatophyta</taxon>
        <taxon>Magnoliopsida</taxon>
        <taxon>eudicotyledons</taxon>
        <taxon>Gunneridae</taxon>
        <taxon>Pentapetalae</taxon>
        <taxon>rosids</taxon>
        <taxon>fabids</taxon>
        <taxon>Fabales</taxon>
        <taxon>Fabaceae</taxon>
        <taxon>Papilionoideae</taxon>
        <taxon>50 kb inversion clade</taxon>
        <taxon>dalbergioids sensu lato</taxon>
        <taxon>Dalbergieae</taxon>
        <taxon>Pterocarpus clade</taxon>
        <taxon>Stylosanthes</taxon>
    </lineage>
</organism>
<dbReference type="Proteomes" id="UP001341840">
    <property type="component" value="Unassembled WGS sequence"/>
</dbReference>
<keyword evidence="3" id="KW-1185">Reference proteome</keyword>
<comment type="caution">
    <text evidence="2">The sequence shown here is derived from an EMBL/GenBank/DDBJ whole genome shotgun (WGS) entry which is preliminary data.</text>
</comment>
<protein>
    <submittedName>
        <fullName evidence="2">Uncharacterized protein</fullName>
    </submittedName>
</protein>
<gene>
    <name evidence="2" type="ORF">PIB30_042186</name>
</gene>